<proteinExistence type="predicted"/>
<sequence>MLIRVRYEDNSYDMVKAWRLGEYIAAGKIVAFYRSDGWVTVGSDQLRHDKGNYTGPERRQRENNIPRAA</sequence>
<evidence type="ECO:0000256" key="1">
    <source>
        <dbReference type="SAM" id="MobiDB-lite"/>
    </source>
</evidence>
<accession>A0ABX7Q6D0</accession>
<evidence type="ECO:0000313" key="3">
    <source>
        <dbReference type="Proteomes" id="UP000663651"/>
    </source>
</evidence>
<name>A0ABX7Q6D0_9BACT</name>
<organism evidence="2 3">
    <name type="scientific">Geobacter benzoatilyticus</name>
    <dbReference type="NCBI Taxonomy" id="2815309"/>
    <lineage>
        <taxon>Bacteria</taxon>
        <taxon>Pseudomonadati</taxon>
        <taxon>Thermodesulfobacteriota</taxon>
        <taxon>Desulfuromonadia</taxon>
        <taxon>Geobacterales</taxon>
        <taxon>Geobacteraceae</taxon>
        <taxon>Geobacter</taxon>
    </lineage>
</organism>
<reference evidence="2 3" key="1">
    <citation type="submission" date="2021-03" db="EMBL/GenBank/DDBJ databases">
        <title>Geobacter metallireducens gen. nov. sp. nov., a microorganism capable of coupling the complete oxidation of organic compounds to the reduction of iron and other metals.</title>
        <authorList>
            <person name="Li Y."/>
        </authorList>
    </citation>
    <scope>NUCLEOTIDE SEQUENCE [LARGE SCALE GENOMIC DNA]</scope>
    <source>
        <strain evidence="2 3">Jerry-YX</strain>
    </source>
</reference>
<protein>
    <submittedName>
        <fullName evidence="2">Uncharacterized protein</fullName>
    </submittedName>
</protein>
<feature type="region of interest" description="Disordered" evidence="1">
    <location>
        <begin position="43"/>
        <end position="69"/>
    </location>
</feature>
<dbReference type="EMBL" id="CP071382">
    <property type="protein sequence ID" value="QSV46671.1"/>
    <property type="molecule type" value="Genomic_DNA"/>
</dbReference>
<feature type="compositionally biased region" description="Basic and acidic residues" evidence="1">
    <location>
        <begin position="45"/>
        <end position="69"/>
    </location>
</feature>
<dbReference type="Proteomes" id="UP000663651">
    <property type="component" value="Chromosome"/>
</dbReference>
<dbReference type="RefSeq" id="WP_207164450.1">
    <property type="nucleotide sequence ID" value="NZ_CP071382.1"/>
</dbReference>
<keyword evidence="3" id="KW-1185">Reference proteome</keyword>
<dbReference type="NCBIfam" id="NF045719">
    <property type="entry name" value="GSU3473_fam"/>
    <property type="match status" value="1"/>
</dbReference>
<evidence type="ECO:0000313" key="2">
    <source>
        <dbReference type="EMBL" id="QSV46671.1"/>
    </source>
</evidence>
<dbReference type="InterPro" id="IPR054686">
    <property type="entry name" value="GSU3473-like"/>
</dbReference>
<gene>
    <name evidence="2" type="ORF">JZM60_05175</name>
</gene>